<keyword evidence="2" id="KW-1133">Transmembrane helix</keyword>
<dbReference type="RefSeq" id="WP_171241675.1">
    <property type="nucleotide sequence ID" value="NZ_JABEPQ010000001.1"/>
</dbReference>
<dbReference type="InterPro" id="IPR050967">
    <property type="entry name" value="Thiamine_Salvage_TenA"/>
</dbReference>
<dbReference type="InterPro" id="IPR016084">
    <property type="entry name" value="Haem_Oase-like_multi-hlx"/>
</dbReference>
<dbReference type="Pfam" id="PF03070">
    <property type="entry name" value="TENA_THI-4"/>
    <property type="match status" value="1"/>
</dbReference>
<proteinExistence type="predicted"/>
<dbReference type="Proteomes" id="UP000588586">
    <property type="component" value="Unassembled WGS sequence"/>
</dbReference>
<dbReference type="AlphaFoldDB" id="A0A849HAZ9"/>
<dbReference type="GO" id="GO:0005829">
    <property type="term" value="C:cytosol"/>
    <property type="evidence" value="ECO:0007669"/>
    <property type="project" value="TreeGrafter"/>
</dbReference>
<evidence type="ECO:0000259" key="3">
    <source>
        <dbReference type="Pfam" id="PF03070"/>
    </source>
</evidence>
<organism evidence="4 5">
    <name type="scientific">Knoellia koreensis</name>
    <dbReference type="NCBI Taxonomy" id="2730921"/>
    <lineage>
        <taxon>Bacteria</taxon>
        <taxon>Bacillati</taxon>
        <taxon>Actinomycetota</taxon>
        <taxon>Actinomycetes</taxon>
        <taxon>Micrococcales</taxon>
        <taxon>Intrasporangiaceae</taxon>
        <taxon>Knoellia</taxon>
    </lineage>
</organism>
<evidence type="ECO:0000313" key="5">
    <source>
        <dbReference type="Proteomes" id="UP000588586"/>
    </source>
</evidence>
<dbReference type="EMBL" id="JABEPQ010000001">
    <property type="protein sequence ID" value="NNM44532.1"/>
    <property type="molecule type" value="Genomic_DNA"/>
</dbReference>
<dbReference type="InterPro" id="IPR004305">
    <property type="entry name" value="Thiaminase-2/PQQC"/>
</dbReference>
<dbReference type="CDD" id="cd19365">
    <property type="entry name" value="TenA_C-like"/>
    <property type="match status" value="1"/>
</dbReference>
<dbReference type="SUPFAM" id="SSF48613">
    <property type="entry name" value="Heme oxygenase-like"/>
    <property type="match status" value="1"/>
</dbReference>
<gene>
    <name evidence="4" type="ORF">HJG52_00730</name>
</gene>
<keyword evidence="2" id="KW-0472">Membrane</keyword>
<dbReference type="PANTHER" id="PTHR43198">
    <property type="entry name" value="BIFUNCTIONAL TH2 PROTEIN"/>
    <property type="match status" value="1"/>
</dbReference>
<comment type="pathway">
    <text evidence="1">Cofactor biosynthesis; thiamine diphosphate biosynthesis.</text>
</comment>
<reference evidence="4 5" key="1">
    <citation type="submission" date="2020-04" db="EMBL/GenBank/DDBJ databases">
        <title>Knoellia sp. isolate from air conditioner.</title>
        <authorList>
            <person name="Chea S."/>
            <person name="Kim D.-U."/>
        </authorList>
    </citation>
    <scope>NUCLEOTIDE SEQUENCE [LARGE SCALE GENOMIC DNA]</scope>
    <source>
        <strain evidence="4 5">DB2414S</strain>
    </source>
</reference>
<name>A0A849HAZ9_9MICO</name>
<protein>
    <submittedName>
        <fullName evidence="4">TenA family protein</fullName>
    </submittedName>
</protein>
<accession>A0A849HAZ9</accession>
<dbReference type="Gene3D" id="1.20.910.10">
    <property type="entry name" value="Heme oxygenase-like"/>
    <property type="match status" value="1"/>
</dbReference>
<keyword evidence="5" id="KW-1185">Reference proteome</keyword>
<feature type="transmembrane region" description="Helical" evidence="2">
    <location>
        <begin position="107"/>
        <end position="132"/>
    </location>
</feature>
<feature type="domain" description="Thiaminase-2/PQQC" evidence="3">
    <location>
        <begin position="22"/>
        <end position="208"/>
    </location>
</feature>
<evidence type="ECO:0000256" key="2">
    <source>
        <dbReference type="SAM" id="Phobius"/>
    </source>
</evidence>
<dbReference type="PANTHER" id="PTHR43198:SF2">
    <property type="entry name" value="SI:CH1073-67J19.1-RELATED"/>
    <property type="match status" value="1"/>
</dbReference>
<evidence type="ECO:0000256" key="1">
    <source>
        <dbReference type="ARBA" id="ARBA00004948"/>
    </source>
</evidence>
<sequence>MTFSTDAWSAIADIRVAIDELPFLTSLADGSLDQGVFRHYLAQDALYLADYGRVLAAAASQSTDPDDLIFWAQSARTTVVVERELHAAHVADLAGATPSPTCRAYTAYLWSLAGGGCYPALVAGILPCFWIYDDVGRRMRERVGDPGGHAFGDWIATYGDPEFAASTARAREIVDRVAAESSPAVVARMHEAFTTAARYEWMFWDAPMRLEAWPV</sequence>
<evidence type="ECO:0000313" key="4">
    <source>
        <dbReference type="EMBL" id="NNM44532.1"/>
    </source>
</evidence>
<keyword evidence="2" id="KW-0812">Transmembrane</keyword>
<comment type="caution">
    <text evidence="4">The sequence shown here is derived from an EMBL/GenBank/DDBJ whole genome shotgun (WGS) entry which is preliminary data.</text>
</comment>